<dbReference type="InterPro" id="IPR023002">
    <property type="entry name" value="G1P_dehydrogenase_arc"/>
</dbReference>
<comment type="catalytic activity">
    <reaction evidence="11">
        <text>sn-glycerol 1-phosphate + NAD(+) = dihydroxyacetone phosphate + NADH + H(+)</text>
        <dbReference type="Rhea" id="RHEA:21412"/>
        <dbReference type="ChEBI" id="CHEBI:15378"/>
        <dbReference type="ChEBI" id="CHEBI:57540"/>
        <dbReference type="ChEBI" id="CHEBI:57642"/>
        <dbReference type="ChEBI" id="CHEBI:57685"/>
        <dbReference type="ChEBI" id="CHEBI:57945"/>
        <dbReference type="EC" id="1.1.1.261"/>
    </reaction>
</comment>
<dbReference type="InterPro" id="IPR032837">
    <property type="entry name" value="G1PDH"/>
</dbReference>
<comment type="caution">
    <text evidence="15">The sequence shown here is derived from an EMBL/GenBank/DDBJ whole genome shotgun (WGS) entry which is preliminary data.</text>
</comment>
<evidence type="ECO:0000256" key="5">
    <source>
        <dbReference type="ARBA" id="ARBA00022857"/>
    </source>
</evidence>
<dbReference type="PATRIC" id="fig|1698273.3.peg.770"/>
<keyword evidence="7 11" id="KW-0520">NAD</keyword>
<comment type="cofactor">
    <cofactor evidence="11 12">
        <name>Zn(2+)</name>
        <dbReference type="ChEBI" id="CHEBI:29105"/>
    </cofactor>
    <text evidence="11 12">Binds 1 zinc ion per subunit.</text>
</comment>
<feature type="binding site" evidence="13">
    <location>
        <position position="122"/>
    </location>
    <ligand>
        <name>glycerol</name>
        <dbReference type="ChEBI" id="CHEBI:17754"/>
    </ligand>
</feature>
<comment type="pathway">
    <text evidence="11">Membrane lipid metabolism; glycerophospholipid metabolism.</text>
</comment>
<keyword evidence="9 11" id="KW-0594">Phospholipid biosynthesis</keyword>
<feature type="binding site" evidence="12">
    <location>
        <position position="262"/>
    </location>
    <ligand>
        <name>glycerol</name>
        <dbReference type="ChEBI" id="CHEBI:17754"/>
    </ligand>
</feature>
<dbReference type="UniPathway" id="UPA00940"/>
<accession>A0A133V3T4</accession>
<evidence type="ECO:0000256" key="9">
    <source>
        <dbReference type="ARBA" id="ARBA00023209"/>
    </source>
</evidence>
<feature type="binding site" evidence="11">
    <location>
        <position position="250"/>
    </location>
    <ligand>
        <name>substrate</name>
    </ligand>
</feature>
<organism evidence="15 16">
    <name type="scientific">candidate division MSBL1 archaeon SCGC-AAA261D19</name>
    <dbReference type="NCBI Taxonomy" id="1698273"/>
    <lineage>
        <taxon>Archaea</taxon>
        <taxon>Methanobacteriati</taxon>
        <taxon>Methanobacteriota</taxon>
        <taxon>candidate division MSBL1</taxon>
    </lineage>
</organism>
<keyword evidence="1 11" id="KW-0963">Cytoplasm</keyword>
<dbReference type="EC" id="1.1.1.261" evidence="11"/>
<comment type="subcellular location">
    <subcellularLocation>
        <location evidence="11">Cytoplasm</location>
    </subcellularLocation>
</comment>
<dbReference type="PANTHER" id="PTHR43616:SF5">
    <property type="entry name" value="GLYCEROL DEHYDROGENASE 1"/>
    <property type="match status" value="1"/>
</dbReference>
<dbReference type="GO" id="GO:0006650">
    <property type="term" value="P:glycerophospholipid metabolic process"/>
    <property type="evidence" value="ECO:0007669"/>
    <property type="project" value="UniProtKB-UniRule"/>
</dbReference>
<dbReference type="Pfam" id="PF13685">
    <property type="entry name" value="Fe-ADH_2"/>
    <property type="match status" value="1"/>
</dbReference>
<dbReference type="GO" id="GO:0008654">
    <property type="term" value="P:phospholipid biosynthetic process"/>
    <property type="evidence" value="ECO:0007669"/>
    <property type="project" value="UniProtKB-KW"/>
</dbReference>
<evidence type="ECO:0000256" key="7">
    <source>
        <dbReference type="ARBA" id="ARBA00023027"/>
    </source>
</evidence>
<dbReference type="GO" id="GO:0106357">
    <property type="term" value="F:glycerol-1-phosphate dehydrogenase (NAD+) activity"/>
    <property type="evidence" value="ECO:0007669"/>
    <property type="project" value="RHEA"/>
</dbReference>
<dbReference type="GO" id="GO:0046872">
    <property type="term" value="F:metal ion binding"/>
    <property type="evidence" value="ECO:0007669"/>
    <property type="project" value="UniProtKB-KW"/>
</dbReference>
<evidence type="ECO:0000313" key="16">
    <source>
        <dbReference type="Proteomes" id="UP000070400"/>
    </source>
</evidence>
<keyword evidence="8 11" id="KW-0443">Lipid metabolism</keyword>
<dbReference type="PIRSF" id="PIRSF000112">
    <property type="entry name" value="Glycerol_dehydrogenase"/>
    <property type="match status" value="1"/>
</dbReference>
<dbReference type="GO" id="GO:0106358">
    <property type="term" value="F:glycerol-1-phosphate dehydrogenase (NADP+) activity"/>
    <property type="evidence" value="ECO:0007669"/>
    <property type="project" value="RHEA"/>
</dbReference>
<gene>
    <name evidence="11 15" type="primary">egsA</name>
    <name evidence="15" type="ORF">AKJ43_03680</name>
</gene>
<comment type="function">
    <text evidence="11">Catalyzes the NAD(P)H-dependent reduction of dihydroxyacetonephosphate (DHAP or glycerone phosphate) to glycerol 1-phosphate (G1P). The G1P thus generated is used as the glycerophosphate backbone of phospholipids in the cellular membranes of Archaea.</text>
</comment>
<sequence>MKEAKRMEIPHKVWMGPRVLEDVAELCSSMALWEKLLVISGERTYEVAGRRVERSLTDNGFEVKSTIIKNADMTTVEKVQESIESVDLLLGVGGGTCIDVAKLTSFREKVPFISIPTAASHDGISSAQASIGRGASIRAQSPFAILADTLIIKDAPSRLTAAGCGDIIANYSAAYDWELARRVKGEPYSEYATSLSRMSAKLVVKNAEIIAQRNENSARRLVKALISSGVAMSIAGSSRPASGSEHLFSHALDQIAPKPALHGEQCGVGTIMSTYLQGGNWQKVRDALKTLGCPTNAKGLNIEPKYIIKALTHAHKIRPDRYTILRDGLDESQAERLATETGVIIKGSN</sequence>
<evidence type="ECO:0000256" key="2">
    <source>
        <dbReference type="ARBA" id="ARBA00022516"/>
    </source>
</evidence>
<keyword evidence="6 11" id="KW-0560">Oxidoreductase</keyword>
<evidence type="ECO:0000256" key="3">
    <source>
        <dbReference type="ARBA" id="ARBA00022723"/>
    </source>
</evidence>
<keyword evidence="16" id="KW-1185">Reference proteome</keyword>
<dbReference type="EMBL" id="LHXX01000066">
    <property type="protein sequence ID" value="KXB01091.1"/>
    <property type="molecule type" value="Genomic_DNA"/>
</dbReference>
<evidence type="ECO:0000313" key="15">
    <source>
        <dbReference type="EMBL" id="KXB01091.1"/>
    </source>
</evidence>
<dbReference type="Gene3D" id="1.20.1090.10">
    <property type="entry name" value="Dehydroquinate synthase-like - alpha domain"/>
    <property type="match status" value="1"/>
</dbReference>
<keyword evidence="5 11" id="KW-0521">NADP</keyword>
<dbReference type="PANTHER" id="PTHR43616">
    <property type="entry name" value="GLYCEROL DEHYDROGENASE"/>
    <property type="match status" value="1"/>
</dbReference>
<comment type="similarity">
    <text evidence="11">Belongs to the glycerol-1-phosphate dehydrogenase family.</text>
</comment>
<feature type="binding site" evidence="11">
    <location>
        <position position="246"/>
    </location>
    <ligand>
        <name>Zn(2+)</name>
        <dbReference type="ChEBI" id="CHEBI:29105"/>
        <note>catalytic</note>
    </ligand>
</feature>
<dbReference type="NCBIfam" id="NF002022">
    <property type="entry name" value="PRK00843.1"/>
    <property type="match status" value="1"/>
</dbReference>
<keyword evidence="10 11" id="KW-1208">Phospholipid metabolism</keyword>
<evidence type="ECO:0000256" key="11">
    <source>
        <dbReference type="HAMAP-Rule" id="MF_00497"/>
    </source>
</evidence>
<keyword evidence="2 11" id="KW-0444">Lipid biosynthesis</keyword>
<keyword evidence="4 11" id="KW-0862">Zinc</keyword>
<dbReference type="InterPro" id="IPR016205">
    <property type="entry name" value="Glycerol_DH"/>
</dbReference>
<evidence type="ECO:0000256" key="12">
    <source>
        <dbReference type="PIRSR" id="PIRSR000112-1"/>
    </source>
</evidence>
<dbReference type="Proteomes" id="UP000070400">
    <property type="component" value="Unassembled WGS sequence"/>
</dbReference>
<dbReference type="GO" id="GO:0005737">
    <property type="term" value="C:cytoplasm"/>
    <property type="evidence" value="ECO:0007669"/>
    <property type="project" value="UniProtKB-SubCell"/>
</dbReference>
<dbReference type="HAMAP" id="MF_00497_A">
    <property type="entry name" value="G1P_dehydrogenase_A"/>
    <property type="match status" value="1"/>
</dbReference>
<evidence type="ECO:0000256" key="6">
    <source>
        <dbReference type="ARBA" id="ARBA00023002"/>
    </source>
</evidence>
<proteinExistence type="inferred from homology"/>
<evidence type="ECO:0000256" key="13">
    <source>
        <dbReference type="PIRSR" id="PIRSR000112-2"/>
    </source>
</evidence>
<comment type="catalytic activity">
    <reaction evidence="11">
        <text>sn-glycerol 1-phosphate + NADP(+) = dihydroxyacetone phosphate + NADPH + H(+)</text>
        <dbReference type="Rhea" id="RHEA:21416"/>
        <dbReference type="ChEBI" id="CHEBI:15378"/>
        <dbReference type="ChEBI" id="CHEBI:57642"/>
        <dbReference type="ChEBI" id="CHEBI:57685"/>
        <dbReference type="ChEBI" id="CHEBI:57783"/>
        <dbReference type="ChEBI" id="CHEBI:58349"/>
        <dbReference type="EC" id="1.1.1.261"/>
    </reaction>
</comment>
<protein>
    <recommendedName>
        <fullName evidence="11">Glycerol-1-phosphate dehydrogenase [NAD(P)+]</fullName>
        <shortName evidence="11">G1P dehydrogenase</shortName>
        <shortName evidence="11">G1PDH</shortName>
        <ecNumber evidence="11">1.1.1.261</ecNumber>
    </recommendedName>
    <alternativeName>
        <fullName evidence="11">Enantiomeric glycerophosphate synthase</fullName>
    </alternativeName>
    <alternativeName>
        <fullName evidence="11">sn-glycerol-1-phosphate dehydrogenase</fullName>
    </alternativeName>
</protein>
<dbReference type="AlphaFoldDB" id="A0A133V3T4"/>
<evidence type="ECO:0000256" key="8">
    <source>
        <dbReference type="ARBA" id="ARBA00023098"/>
    </source>
</evidence>
<evidence type="ECO:0000256" key="10">
    <source>
        <dbReference type="ARBA" id="ARBA00023264"/>
    </source>
</evidence>
<feature type="binding site" evidence="12">
    <location>
        <position position="166"/>
    </location>
    <ligand>
        <name>glycerol</name>
        <dbReference type="ChEBI" id="CHEBI:17754"/>
    </ligand>
</feature>
<feature type="binding site" evidence="11 14">
    <location>
        <position position="126"/>
    </location>
    <ligand>
        <name>NAD(+)</name>
        <dbReference type="ChEBI" id="CHEBI:57540"/>
    </ligand>
</feature>
<feature type="binding site" evidence="11 14">
    <location>
        <begin position="95"/>
        <end position="99"/>
    </location>
    <ligand>
        <name>NAD(+)</name>
        <dbReference type="ChEBI" id="CHEBI:57540"/>
    </ligand>
</feature>
<evidence type="ECO:0000256" key="4">
    <source>
        <dbReference type="ARBA" id="ARBA00022833"/>
    </source>
</evidence>
<feature type="binding site" evidence="11">
    <location>
        <position position="122"/>
    </location>
    <ligand>
        <name>substrate</name>
    </ligand>
</feature>
<dbReference type="Gene3D" id="3.40.50.1970">
    <property type="match status" value="1"/>
</dbReference>
<evidence type="ECO:0000256" key="14">
    <source>
        <dbReference type="PIRSR" id="PIRSR000112-3"/>
    </source>
</evidence>
<feature type="binding site" evidence="11">
    <location>
        <position position="262"/>
    </location>
    <ligand>
        <name>Zn(2+)</name>
        <dbReference type="ChEBI" id="CHEBI:29105"/>
        <note>catalytic</note>
    </ligand>
</feature>
<feature type="binding site" evidence="12">
    <location>
        <position position="246"/>
    </location>
    <ligand>
        <name>glycerol</name>
        <dbReference type="ChEBI" id="CHEBI:17754"/>
    </ligand>
</feature>
<feature type="binding site" evidence="11 14">
    <location>
        <begin position="117"/>
        <end position="120"/>
    </location>
    <ligand>
        <name>NAD(+)</name>
        <dbReference type="ChEBI" id="CHEBI:57540"/>
    </ligand>
</feature>
<name>A0A133V3T4_9EURY</name>
<reference evidence="15 16" key="1">
    <citation type="journal article" date="2016" name="Sci. Rep.">
        <title>Metabolic traits of an uncultured archaeal lineage -MSBL1- from brine pools of the Red Sea.</title>
        <authorList>
            <person name="Mwirichia R."/>
            <person name="Alam I."/>
            <person name="Rashid M."/>
            <person name="Vinu M."/>
            <person name="Ba-Alawi W."/>
            <person name="Anthony Kamau A."/>
            <person name="Kamanda Ngugi D."/>
            <person name="Goker M."/>
            <person name="Klenk H.P."/>
            <person name="Bajic V."/>
            <person name="Stingl U."/>
        </authorList>
    </citation>
    <scope>NUCLEOTIDE SEQUENCE [LARGE SCALE GENOMIC DNA]</scope>
    <source>
        <strain evidence="15">SCGC-AAA261D19</strain>
    </source>
</reference>
<keyword evidence="3 11" id="KW-0479">Metal-binding</keyword>
<evidence type="ECO:0000256" key="1">
    <source>
        <dbReference type="ARBA" id="ARBA00022490"/>
    </source>
</evidence>
<feature type="binding site" evidence="11">
    <location>
        <position position="166"/>
    </location>
    <ligand>
        <name>Zn(2+)</name>
        <dbReference type="ChEBI" id="CHEBI:29105"/>
        <note>catalytic</note>
    </ligand>
</feature>
<feature type="binding site" evidence="11">
    <location>
        <position position="166"/>
    </location>
    <ligand>
        <name>substrate</name>
    </ligand>
</feature>
<dbReference type="SUPFAM" id="SSF56796">
    <property type="entry name" value="Dehydroquinate synthase-like"/>
    <property type="match status" value="1"/>
</dbReference>
<dbReference type="CDD" id="cd08173">
    <property type="entry name" value="Gro1PDH"/>
    <property type="match status" value="1"/>
</dbReference>